<dbReference type="CDD" id="cd02142">
    <property type="entry name" value="McbC_SagB-like_oxidoreductase"/>
    <property type="match status" value="2"/>
</dbReference>
<dbReference type="PANTHER" id="PTHR42741:SF3">
    <property type="entry name" value="NITROREDUCTASE FAMILY PROTEIN"/>
    <property type="match status" value="1"/>
</dbReference>
<dbReference type="EMBL" id="OX459121">
    <property type="protein sequence ID" value="CAI9103668.1"/>
    <property type="molecule type" value="Genomic_DNA"/>
</dbReference>
<evidence type="ECO:0000313" key="2">
    <source>
        <dbReference type="Proteomes" id="UP001161247"/>
    </source>
</evidence>
<evidence type="ECO:0000313" key="1">
    <source>
        <dbReference type="EMBL" id="CAI9103668.1"/>
    </source>
</evidence>
<dbReference type="GO" id="GO:0016491">
    <property type="term" value="F:oxidoreductase activity"/>
    <property type="evidence" value="ECO:0007669"/>
    <property type="project" value="InterPro"/>
</dbReference>
<sequence length="674" mass="76250">MRIAEQEHSAIFFPSPPTPPIQNFQKCYLLTLKDGGEMPQLHSRVASILHRPRTHHHHLLRLVPIFNASKTTAFLPQRIARVTMSSTSTPYQDSIYQKEEKDEESIAQALKYHNQTKHNFTNYARGPRGLDWANQPNPFRRYVSAPLLQLLHPNSENFDVPPLYHEVFNSLPSPKPISKSTISQLFYYSLALSAWKSTGFSTWSLRVNPSSGNLHPTEAYIVAPPIDSLIDHPFVGHYAPKEHGLEIRAQIPSGFFGEVLPRNSFLIGLSSIFWREAWKYGERAFRYCNHDVGHAIGAVSMAAAGLGWEVKILDGLGYGELEKLMGLHVFPEFRIPSRPVKGEMPEIEFEHPDCVLLVYPSGMVDFEVDYKELSSAISEFLKLEWKGKPNLLSKEHVCWDIIYRTAEAAIKPLKMLKESIAHPYQSSELINENSYKGLTLWEVVRKRRSAVDMDGTTTMARETFFQILLHCMPTAVKRGGKQSKQVTLPFRALSWDAEVHAVLFVHRVLGLPKGLYFLARNEEHLDELRKSTRPEFTWVKPDGCPNDLPLYELAKGDFKELSKRLSCHQDIAGDGCFSLGMVAHFQPTLNDKGAWMYPRLFWETGVLGQVLYLEAHAVGISATGIGCFFDDPVHEVLGLRGTKFQSLYHFTVGGPVIDKRIMSLPAYPGPSIDA</sequence>
<gene>
    <name evidence="1" type="ORF">OLC1_LOCUS12776</name>
</gene>
<dbReference type="SUPFAM" id="SSF55469">
    <property type="entry name" value="FMN-dependent nitroreductase-like"/>
    <property type="match status" value="2"/>
</dbReference>
<organism evidence="1 2">
    <name type="scientific">Oldenlandia corymbosa var. corymbosa</name>
    <dbReference type="NCBI Taxonomy" id="529605"/>
    <lineage>
        <taxon>Eukaryota</taxon>
        <taxon>Viridiplantae</taxon>
        <taxon>Streptophyta</taxon>
        <taxon>Embryophyta</taxon>
        <taxon>Tracheophyta</taxon>
        <taxon>Spermatophyta</taxon>
        <taxon>Magnoliopsida</taxon>
        <taxon>eudicotyledons</taxon>
        <taxon>Gunneridae</taxon>
        <taxon>Pentapetalae</taxon>
        <taxon>asterids</taxon>
        <taxon>lamiids</taxon>
        <taxon>Gentianales</taxon>
        <taxon>Rubiaceae</taxon>
        <taxon>Rubioideae</taxon>
        <taxon>Spermacoceae</taxon>
        <taxon>Hedyotis-Oldenlandia complex</taxon>
        <taxon>Oldenlandia</taxon>
    </lineage>
</organism>
<dbReference type="Gene3D" id="3.40.109.10">
    <property type="entry name" value="NADH Oxidase"/>
    <property type="match status" value="2"/>
</dbReference>
<proteinExistence type="predicted"/>
<dbReference type="PANTHER" id="PTHR42741">
    <property type="entry name" value="NITROREDUCTASE FAMILY PROTEIN"/>
    <property type="match status" value="1"/>
</dbReference>
<keyword evidence="2" id="KW-1185">Reference proteome</keyword>
<name>A0AAV1D7T0_OLDCO</name>
<dbReference type="Proteomes" id="UP001161247">
    <property type="component" value="Chromosome 4"/>
</dbReference>
<protein>
    <submittedName>
        <fullName evidence="1">OLC1v1002194C1</fullName>
    </submittedName>
</protein>
<accession>A0AAV1D7T0</accession>
<dbReference type="AlphaFoldDB" id="A0AAV1D7T0"/>
<dbReference type="InterPro" id="IPR000415">
    <property type="entry name" value="Nitroreductase-like"/>
</dbReference>
<reference evidence="1" key="1">
    <citation type="submission" date="2023-03" db="EMBL/GenBank/DDBJ databases">
        <authorList>
            <person name="Julca I."/>
        </authorList>
    </citation>
    <scope>NUCLEOTIDE SEQUENCE</scope>
</reference>